<evidence type="ECO:0000256" key="11">
    <source>
        <dbReference type="SAM" id="Phobius"/>
    </source>
</evidence>
<comment type="subcellular location">
    <subcellularLocation>
        <location evidence="1">Cell membrane</location>
        <topology evidence="1">Multi-pass membrane protein</topology>
    </subcellularLocation>
</comment>
<evidence type="ECO:0000256" key="9">
    <source>
        <dbReference type="ARBA" id="ARBA00023224"/>
    </source>
</evidence>
<evidence type="ECO:0000256" key="5">
    <source>
        <dbReference type="ARBA" id="ARBA00023040"/>
    </source>
</evidence>
<reference evidence="13" key="1">
    <citation type="submission" date="2021-01" db="UniProtKB">
        <authorList>
            <consortium name="EnsemblMetazoa"/>
        </authorList>
    </citation>
    <scope>IDENTIFICATION</scope>
</reference>
<evidence type="ECO:0000259" key="12">
    <source>
        <dbReference type="PROSITE" id="PS50262"/>
    </source>
</evidence>
<dbReference type="InterPro" id="IPR019426">
    <property type="entry name" value="7TM_GPCR_serpentine_rcpt_Srv"/>
</dbReference>
<evidence type="ECO:0000256" key="7">
    <source>
        <dbReference type="ARBA" id="ARBA00023170"/>
    </source>
</evidence>
<proteinExistence type="predicted"/>
<evidence type="ECO:0000256" key="3">
    <source>
        <dbReference type="ARBA" id="ARBA00022692"/>
    </source>
</evidence>
<sequence length="357" mass="40136">MPDFLQAIDERCGTTHNYTALSIFSSTSSGVMMIFTIPLNAVIIYSLIKEQKKKYKSLFYKLLLNIAIADLLTGLIADPTAVNALTKEAMRETLTKFEVYIIHLSLFFTDAVALLTLSILSVDRIIAIMFPIKHHKGIKKSKKVLLVLSAWVFGVVLVLPYFKVNFIRQLLIFSTVNIVVTILSLIVTTLTYRHKLRPKQRGRNTTSKKQGNPIPLRSVKGNSNEVLSTEGLQAITPNPVLATTTKKENNNNLKFIDKQTRSQQKATRTFILMLCVFIGTYFPTAVTMLYMNICTKCNCLAVHVMRDISILSILSSSVFRPLNFILTLKHLRSSVLHIFKKPTEQFTISGTSDVTAQ</sequence>
<dbReference type="AlphaFoldDB" id="A0A7M5USP9"/>
<dbReference type="RefSeq" id="XP_066921937.1">
    <property type="nucleotide sequence ID" value="XM_067065836.1"/>
</dbReference>
<feature type="transmembrane region" description="Helical" evidence="11">
    <location>
        <begin position="58"/>
        <end position="77"/>
    </location>
</feature>
<keyword evidence="3 11" id="KW-0812">Transmembrane</keyword>
<dbReference type="SUPFAM" id="SSF81321">
    <property type="entry name" value="Family A G protein-coupled receptor-like"/>
    <property type="match status" value="1"/>
</dbReference>
<dbReference type="PANTHER" id="PTHR24246:SF27">
    <property type="entry name" value="ADENOSINE RECEPTOR, ISOFORM A"/>
    <property type="match status" value="1"/>
</dbReference>
<protein>
    <recommendedName>
        <fullName evidence="12">G-protein coupled receptors family 1 profile domain-containing protein</fullName>
    </recommendedName>
</protein>
<organism evidence="13 14">
    <name type="scientific">Clytia hemisphaerica</name>
    <dbReference type="NCBI Taxonomy" id="252671"/>
    <lineage>
        <taxon>Eukaryota</taxon>
        <taxon>Metazoa</taxon>
        <taxon>Cnidaria</taxon>
        <taxon>Hydrozoa</taxon>
        <taxon>Hydroidolina</taxon>
        <taxon>Leptothecata</taxon>
        <taxon>Obeliida</taxon>
        <taxon>Clytiidae</taxon>
        <taxon>Clytia</taxon>
    </lineage>
</organism>
<dbReference type="OrthoDB" id="5978338at2759"/>
<evidence type="ECO:0000256" key="1">
    <source>
        <dbReference type="ARBA" id="ARBA00004651"/>
    </source>
</evidence>
<feature type="region of interest" description="Disordered" evidence="10">
    <location>
        <begin position="198"/>
        <end position="221"/>
    </location>
</feature>
<feature type="transmembrane region" description="Helical" evidence="11">
    <location>
        <begin position="170"/>
        <end position="192"/>
    </location>
</feature>
<dbReference type="InterPro" id="IPR000276">
    <property type="entry name" value="GPCR_Rhodpsn"/>
</dbReference>
<dbReference type="Gene3D" id="1.20.1070.10">
    <property type="entry name" value="Rhodopsin 7-helix transmembrane proteins"/>
    <property type="match status" value="1"/>
</dbReference>
<dbReference type="EnsemblMetazoa" id="CLYHEMT000778.1">
    <property type="protein sequence ID" value="CLYHEMP000778.1"/>
    <property type="gene ID" value="CLYHEMG000778"/>
</dbReference>
<keyword evidence="5" id="KW-0297">G-protein coupled receptor</keyword>
<accession>A0A7M5USP9</accession>
<dbReference type="GeneID" id="136809317"/>
<keyword evidence="2" id="KW-1003">Cell membrane</keyword>
<dbReference type="InterPro" id="IPR017452">
    <property type="entry name" value="GPCR_Rhodpsn_7TM"/>
</dbReference>
<keyword evidence="8" id="KW-0325">Glycoprotein</keyword>
<feature type="transmembrane region" description="Helical" evidence="11">
    <location>
        <begin position="97"/>
        <end position="123"/>
    </location>
</feature>
<dbReference type="Proteomes" id="UP000594262">
    <property type="component" value="Unplaced"/>
</dbReference>
<feature type="transmembrane region" description="Helical" evidence="11">
    <location>
        <begin position="20"/>
        <end position="46"/>
    </location>
</feature>
<dbReference type="Pfam" id="PF10323">
    <property type="entry name" value="7TM_GPCR_Srv"/>
    <property type="match status" value="1"/>
</dbReference>
<dbReference type="PRINTS" id="PR00237">
    <property type="entry name" value="GPCRRHODOPSN"/>
</dbReference>
<keyword evidence="4 11" id="KW-1133">Transmembrane helix</keyword>
<name>A0A7M5USP9_9CNID</name>
<evidence type="ECO:0000256" key="10">
    <source>
        <dbReference type="SAM" id="MobiDB-lite"/>
    </source>
</evidence>
<feature type="transmembrane region" description="Helical" evidence="11">
    <location>
        <begin position="144"/>
        <end position="164"/>
    </location>
</feature>
<keyword evidence="6 11" id="KW-0472">Membrane</keyword>
<evidence type="ECO:0000256" key="4">
    <source>
        <dbReference type="ARBA" id="ARBA00022989"/>
    </source>
</evidence>
<dbReference type="PANTHER" id="PTHR24246">
    <property type="entry name" value="OLFACTORY RECEPTOR AND ADENOSINE RECEPTOR"/>
    <property type="match status" value="1"/>
</dbReference>
<keyword evidence="14" id="KW-1185">Reference proteome</keyword>
<dbReference type="GO" id="GO:0004930">
    <property type="term" value="F:G protein-coupled receptor activity"/>
    <property type="evidence" value="ECO:0007669"/>
    <property type="project" value="UniProtKB-KW"/>
</dbReference>
<feature type="transmembrane region" description="Helical" evidence="11">
    <location>
        <begin position="270"/>
        <end position="291"/>
    </location>
</feature>
<keyword evidence="9" id="KW-0807">Transducer</keyword>
<evidence type="ECO:0000256" key="8">
    <source>
        <dbReference type="ARBA" id="ARBA00023180"/>
    </source>
</evidence>
<dbReference type="GO" id="GO:0005886">
    <property type="term" value="C:plasma membrane"/>
    <property type="evidence" value="ECO:0007669"/>
    <property type="project" value="UniProtKB-SubCell"/>
</dbReference>
<dbReference type="CDD" id="cd00637">
    <property type="entry name" value="7tm_classA_rhodopsin-like"/>
    <property type="match status" value="1"/>
</dbReference>
<evidence type="ECO:0000313" key="14">
    <source>
        <dbReference type="Proteomes" id="UP000594262"/>
    </source>
</evidence>
<feature type="domain" description="G-protein coupled receptors family 1 profile" evidence="12">
    <location>
        <begin position="39"/>
        <end position="324"/>
    </location>
</feature>
<evidence type="ECO:0000313" key="13">
    <source>
        <dbReference type="EnsemblMetazoa" id="CLYHEMP000778.1"/>
    </source>
</evidence>
<dbReference type="PROSITE" id="PS50262">
    <property type="entry name" value="G_PROTEIN_RECEP_F1_2"/>
    <property type="match status" value="1"/>
</dbReference>
<evidence type="ECO:0000256" key="2">
    <source>
        <dbReference type="ARBA" id="ARBA00022475"/>
    </source>
</evidence>
<keyword evidence="7" id="KW-0675">Receptor</keyword>
<evidence type="ECO:0000256" key="6">
    <source>
        <dbReference type="ARBA" id="ARBA00023136"/>
    </source>
</evidence>